<sequence length="2883" mass="297375">FPESCAYDPDQLYSCPGGLGSDPIPSKKCDINGCAEEVSGNSSCGPTDPCKCTDTRLICGSEFPDQCNLNPQYLYNCTRRGNLPIKADSCGFGCLRNFPAEADRCMVDPFEVEDCTCRDVSNACGSTFPKVCELDPGSVYLCGSGKGSSPKFNEKCESGQCLVKEGVDDVCDPTVTTITTRIDYATYDINDYFGCYPDDYLHVHFDFDKLNTPKRDTTTPQVDTTTPSLPITTSAPTHCMCQGKKVVCGSAFPEDCMLEANRIYDCSASGTPPVAGDMCPLGCTTQSGATTSDECNKPDCSCQKTGTLCGRSMQSGCNFSNHSIYDCTNGVGSTPVSQKLCVPGTTCLETAEGASCGGSKCTCTGDMSVCSNQFPDGCGFKKNAVYKCTPSGRPVLDKDCTGDQSCVSVVSGATCTSSDCKCTEDGSVCGRKFPSSCNLNTSSVYTCHSGDSPIFEKTCSPAYCDVTAPSASPLTEECLDTCTCPSADLMCGSTFAEECGLDAGSLYKCTAIGIAPVLEQNCTNGQCTANMGPDICGSAVEPPSRCFCNSTATICGSSLDPSCDSVLGEPVDSNSTYTCSGDGQKPVKDKTCTVDEICTQESTGAQCESLCTCTGTDTKCSKEFPEACHLPEGVYKCGADGKPQKVQDCVSPDVCVDNVCTPPECLCKNNNSRCSSTFPDLCGLLVNTVYECQAAGTHPLPPVGSCGSGVCSADVLPPDPSHSLSDFCIKQCECKEAGAAVCASTFAPVCGLDGKVLMSCGKLGDIPTLQDNCTLSCEEKAGAPDACKFDPCACSAAGDVCGSSFPNTCTYETQSIYSCKAAAVLPEKKAACASKEVCLQSPAGPVCASEDCICKDDVSHCGSTFVDACGLKHDTLYKCANGSLPNVDHDCAPGICSANIVAGQAVFRAMAIDSCIDHCACKESNVPVCGSVFDTSCNYKAMDLMECENVGDVPTVKESCTASCEPQAGPDVCALDPCACTKAGDTCGSAFPDACTYEKDTQYTCFSNKALPVKKAACPTANVCLVNSTGSVCTPPECICKDDAYHCGSTFAASCSLDSNTLYECTNGALPTLLKDCGSGTCSANVVVGSAAFGALADDKCIDQCACKEASVLVCASTFDSSCGYDSMSLMACANAGDIPIVNETCTLSCTAQPGPDVCTLDPCACTKAGDACSGSFPDTCGLEKDTVYSCAGAKAPPTKKEACAAATNTLYKCTNGHLPTLTKDCGVGTCSANVVKGTAEFRATADDICIDQCACKEAGVPVCGGAFDPICAYDSKALMDGASVADVPIIKENCTLSCDKKAGPDACTLDPCACTAAGDTCGNIFPSTCPYEKDSVYTCTDPRKLPTKKEACSSPQVCLVTPSGPVCTPEDCICKDDDSHCGSKFLDSCKLQKNTLYKCTAGGLATFVKDCGAGTCSANVVKGTAVFRATADDTCIDQCACKEANVAVCSSVFDPICNYKAKDLMECTTVGDVPTVKESCTASCTTQPGSDVCAFDPCACTKAGDICSQAFPATCGYMPETVYSCSGNKALPTEKSPCGSGTICLATPSGPTCTPPDCICKDEASHCGSTFVGACNLQNNTLYKCTNGQLPTSVKDCGTGTCSANIVKGTAEFSADADDMCIDQCACKEAGVPICASAFDSACNYDAKALMDCANLGDVPSVMDACTLSCTKQPGPDVCTFDPCACTMAGDACGSTLPPNCGYEMDSVYTCSAIKALPQKKSPCETGKVCLEIPTGPTCTPPDCICKDSGSHCGSTFVDACNLQKNALYKCTNGSLPNFDKDCGAGTCSANVVMGTAQFRTTADDKCIDQCACKEASVPICASAFDAVCNYNATDLMACGGAGDVPTVAESCTLSCTKQPGPDVCTFDPCACTKNEETCGSAFPVSCNDEVNSQYTCAGNKTLPVKKAACPTGNVCLITTAGSVCTPPECICSDDIAHCGSTLPTTCNLQSNTLYKCTKGQLPISVQDCGTGTCSANVVAGTAAFAAMAEDRCLDQCACKEANIPVCASVFDPSCNYGNKSLMSCGNAGDVPAVMEACTLSCTKQPGPDVCTFDPCACTKAGDACGSTLPPNCGYEKDSVYTCSAIKALPQKNSACGSDSVCLETPAGPTCTPPDCICQNDGSHCGSTFIDACNLQKNTLYKCTNGQLSTLVKDCGTGTCSANVIKGTAAFRATADDMCIDQCACKDANVPVCASAFDAACNYNPKVLMSCGEVGDIPSDFENCTLSCTTQPGPDFCTFDPCACTDTSESCGKAAPETCGYEKETQYTCSGDKALPIKKAVCAAGTICHLETNVTVCTPPECVCKDNENHCGSTFAASCNLQSNTLYACIDGSLPKVAKDCGTGTCSANVVAGTAAFGAMADDRCLDLCACKEASVPVCASAFDASCNYGNKSLMTCGNAGDVPSVMDACTLSCTKQPGPDVCTFDPCACTMAGDACGSTLPPNCGYEMDSVYTCSAIKALPQKKSPCETGKVCLEIPTGPTCTPPDCICKDSGSHCGSTFVDACNLQKNALYKCTNGSLPNFDKDCGAGTCSANVVMGTAQFRTTADDKCIDQCACKEASVPAEDTCGSSFPDTCGYEKTSRYSCAGERKLPVKKDACPTDQVCLKTGTLAPVCTSPDCICKDDDSYCGSRYPAVCSLQSETLYTCTLNALPVPVRDCAPGVCSANIVAGTAVFSAKATGDTCVGQCACKEAGVAVCANTFNPSCNYDSKALLDCANVGVVPTVKENCTLSCTAQPGPDVCTFNPCACTKTGDVCGNSLDPTCGYEKTSVYTCGGNKLLPTKKDTCPTETICLETTSGPTCTPPDCVCKADGSYCGSTFIPACKLESNTLYKCTNGALPSSTKDCTPGTCSANVVAGLAMFRAMADDTCIDQCACKEANVP</sequence>
<name>A0A9P6QWG4_9FUNG</name>
<proteinExistence type="predicted"/>
<accession>A0A9P6QWG4</accession>
<evidence type="ECO:0000313" key="1">
    <source>
        <dbReference type="EMBL" id="KAG0302617.1"/>
    </source>
</evidence>
<feature type="non-terminal residue" evidence="1">
    <location>
        <position position="1"/>
    </location>
</feature>
<dbReference type="EMBL" id="JAAAIN010001492">
    <property type="protein sequence ID" value="KAG0302617.1"/>
    <property type="molecule type" value="Genomic_DNA"/>
</dbReference>
<feature type="non-terminal residue" evidence="1">
    <location>
        <position position="2883"/>
    </location>
</feature>
<dbReference type="OrthoDB" id="2427913at2759"/>
<gene>
    <name evidence="1" type="ORF">BGZ97_002260</name>
</gene>
<dbReference type="Proteomes" id="UP000823405">
    <property type="component" value="Unassembled WGS sequence"/>
</dbReference>
<organism evidence="1 2">
    <name type="scientific">Linnemannia gamsii</name>
    <dbReference type="NCBI Taxonomy" id="64522"/>
    <lineage>
        <taxon>Eukaryota</taxon>
        <taxon>Fungi</taxon>
        <taxon>Fungi incertae sedis</taxon>
        <taxon>Mucoromycota</taxon>
        <taxon>Mortierellomycotina</taxon>
        <taxon>Mortierellomycetes</taxon>
        <taxon>Mortierellales</taxon>
        <taxon>Mortierellaceae</taxon>
        <taxon>Linnemannia</taxon>
    </lineage>
</organism>
<evidence type="ECO:0000313" key="2">
    <source>
        <dbReference type="Proteomes" id="UP000823405"/>
    </source>
</evidence>
<comment type="caution">
    <text evidence="1">The sequence shown here is derived from an EMBL/GenBank/DDBJ whole genome shotgun (WGS) entry which is preliminary data.</text>
</comment>
<protein>
    <submittedName>
        <fullName evidence="1">Uncharacterized protein</fullName>
    </submittedName>
</protein>
<keyword evidence="2" id="KW-1185">Reference proteome</keyword>
<reference evidence="1" key="1">
    <citation type="journal article" date="2020" name="Fungal Divers.">
        <title>Resolving the Mortierellaceae phylogeny through synthesis of multi-gene phylogenetics and phylogenomics.</title>
        <authorList>
            <person name="Vandepol N."/>
            <person name="Liber J."/>
            <person name="Desiro A."/>
            <person name="Na H."/>
            <person name="Kennedy M."/>
            <person name="Barry K."/>
            <person name="Grigoriev I.V."/>
            <person name="Miller A.N."/>
            <person name="O'Donnell K."/>
            <person name="Stajich J.E."/>
            <person name="Bonito G."/>
        </authorList>
    </citation>
    <scope>NUCLEOTIDE SEQUENCE</scope>
    <source>
        <strain evidence="1">NVP60</strain>
    </source>
</reference>